<evidence type="ECO:0000256" key="1">
    <source>
        <dbReference type="SAM" id="SignalP"/>
    </source>
</evidence>
<evidence type="ECO:0000313" key="3">
    <source>
        <dbReference type="Proteomes" id="UP001142592"/>
    </source>
</evidence>
<gene>
    <name evidence="2" type="ORF">OQZ29_16005</name>
</gene>
<sequence>MKKSLLLVLSLTLSILGAFAQQKMKDGTVAQNNLPNKDAILELESTNKGLLFSRISLKSSKDPSPLAAHTAGMMVYNTQSISDVVPGIYYNDGTKWILARQGQASNISYNPTTYTITFTDPSTNLPVVVDLKDVVKKNETLTFLVKQENGTYLYTSENGNKTIINVPADVINNFQAIATDNSVRTILESIFKSTGGNVSYDGTNFTYIDNAGVKQTINISQLVKANETVTKLIDNKNGTYTYTAEDGKQTIINVPANVISNFQTIANDNSVKTIIENIVRNTGGNVFYDGANFTYVDNNGVKQIINISQLVKANETVTTLIDNKNGTYTYTAEDGKQTIINVPANVISNFQSIANDNSVRTIIENIVRNTGGNVFYDGANFTYVDNNGVKQVINISQLVKANETVTTLIDNKNGTYTYTAEDGKQTIINVPADVISNFQNIANDNSVRTIIENIVKNTGGNVFYDGANFTYVDNSGVKQTINISQIVKANETKTTLTYDNTKNELTYTGEDGVAKVIDLNDGALAYDKTTNTLSYTDGKGVVTALPLNTTALVYDKASNALTYTDSKGAQTTIAIKDLVAANETKTTLTYDNTKNELTYTGEDGVAKLIDLNDGALAYDKTTNTLSYTDGKGVVTALPLNTTALVYDKATNALTYTDSKGAQTTIAIKDLVAANETKTTLTYDNTKNELTYTGEDGVSKLIDLNDGALAYDKTTNTLNYTDGKGVVTALPLNTTALVYDKASNALTYTDSKGAQTTIAIKDLVAANETKTTLTYDNTKNELTYTGEDGVSKLIDLNDGALAYDKTTNTLNYTDGKGMVTALPLNTTALVYDKASNALTYTDSKGAQTTIAIKDLVEANQLTSSVVEGVTTSVTSAASAANAKNTEYKVEVKDLAITTAKLANNAITTDKVAEKAITSTKLDAGAGSVGRVGVADANGVVTYQNLSPATLIGKKDITTDGIISVNNANSLIGAVLETTDLKINDNSITTKKINAPAGTNKLVLGYDGAGNVIWSTVDGIAGSTTVSNNITGTALTTTVNGTTGDAVDLKDAIQLGQKTSVVAAGTGTIVTPSTTGNVTTYTVAADLANITLAGDVTGAANATKVEKLQGTPVSATAPAVNQVLTFENGAWVGKKPTVGAADVLNAGNLTSDQITFADGNGATLKNVLATVKAKSITASMLNSDGATAGQLATADGTGGVTYKTFDATSLANKKAITGDGITVNSPAGDGTDAVLKDVKLGIADNAITTAKIANDAVETSDIKDKNVTAAKLTAGTSTVVNRVATADAAGNVTYTDLTTLVTGAETKLVNGTNTTVTGSGTTADQYKVNVATANGTALGVVKQGNGSVVVAADGGLSVDAAAITTGKALSSTDLLLSANAGTSLLKDVTINIKDKAVTATKLGAATDGTDANKVATADAAGNVTYKAITDASIVSAKKITGSDINVLGGDGATLKDVSLSIKQGTAGQILTTNAAGTATEWVNKADATSVSNTSSGNSLTTTVNGKTGTAVNIINTNALTLDADKKLVSAVNGIATTPALDLTPAIAAAQKTSSVVNGTTTTVTSTIAGNNTAYKVEVTDAAIQAGQNTTSLSNGSNTTVTSTTSGKNTNYVVNTNVASTSVTGAVKPGAGLAIDGTGTLTVNASTITTGQDVTTGSDKIKLGGTPIGAALKAFSVDVDETKLNLNANQIKGGTAGQVMVVGTGNVGSWVDKSTLVPATVVSNTSTGNSLSTTVNGVNGTGVNIINSNALTLDGTNKLVGTVNGQATTALDLTPAIQAAQKTTTVVAGTNVTVSPTTPAATGNTAYTVNVATANGTAPGVVKQGNGSVVVATDGALSVDAAAITTGQNVTSTNKIILTGTPTGAALKPFNIDVDETKLNLQNMAGKVTNNQISTGTTGQVLITNAAGTTQWVDQSTLGDNTTASNGLTKTANNIQLGGALTTPTAIATTGTNTLAISGLPTTGTTTDKIVVADPASGVLKLANAAMPKWFYMPSIVLDVATIGTGKTVNLYNLYKSQFESVPGTMNSTGVQKSIPFLLNPTDLEYYVTYVDAAVITVTSVNANGEMTYNVTGKAKTTSFANIVFVVK</sequence>
<dbReference type="InterPro" id="IPR036322">
    <property type="entry name" value="WD40_repeat_dom_sf"/>
</dbReference>
<proteinExistence type="predicted"/>
<protein>
    <submittedName>
        <fullName evidence="2">Uncharacterized protein</fullName>
    </submittedName>
</protein>
<dbReference type="Proteomes" id="UP001142592">
    <property type="component" value="Unassembled WGS sequence"/>
</dbReference>
<accession>A0A9X3IB57</accession>
<keyword evidence="3" id="KW-1185">Reference proteome</keyword>
<organism evidence="2 3">
    <name type="scientific">Pedobacter agri</name>
    <dbReference type="NCBI Taxonomy" id="454586"/>
    <lineage>
        <taxon>Bacteria</taxon>
        <taxon>Pseudomonadati</taxon>
        <taxon>Bacteroidota</taxon>
        <taxon>Sphingobacteriia</taxon>
        <taxon>Sphingobacteriales</taxon>
        <taxon>Sphingobacteriaceae</taxon>
        <taxon>Pedobacter</taxon>
    </lineage>
</organism>
<evidence type="ECO:0000313" key="2">
    <source>
        <dbReference type="EMBL" id="MCX3266263.1"/>
    </source>
</evidence>
<dbReference type="SUPFAM" id="SSF50978">
    <property type="entry name" value="WD40 repeat-like"/>
    <property type="match status" value="1"/>
</dbReference>
<dbReference type="EMBL" id="JAPJUH010000005">
    <property type="protein sequence ID" value="MCX3266263.1"/>
    <property type="molecule type" value="Genomic_DNA"/>
</dbReference>
<feature type="chain" id="PRO_5040962987" evidence="1">
    <location>
        <begin position="21"/>
        <end position="2085"/>
    </location>
</feature>
<dbReference type="RefSeq" id="WP_266270281.1">
    <property type="nucleotide sequence ID" value="NZ_JAPJUH010000005.1"/>
</dbReference>
<comment type="caution">
    <text evidence="2">The sequence shown here is derived from an EMBL/GenBank/DDBJ whole genome shotgun (WGS) entry which is preliminary data.</text>
</comment>
<reference evidence="2" key="1">
    <citation type="submission" date="2022-11" db="EMBL/GenBank/DDBJ databases">
        <authorList>
            <person name="Graham C."/>
            <person name="Newman J.D."/>
        </authorList>
    </citation>
    <scope>NUCLEOTIDE SEQUENCE</scope>
    <source>
        <strain evidence="2">DSM 19486</strain>
    </source>
</reference>
<feature type="signal peptide" evidence="1">
    <location>
        <begin position="1"/>
        <end position="20"/>
    </location>
</feature>
<name>A0A9X3IB57_9SPHI</name>
<keyword evidence="1" id="KW-0732">Signal</keyword>